<dbReference type="RefSeq" id="WP_102893965.1">
    <property type="nucleotide sequence ID" value="NZ_JAMOHU010000023.1"/>
</dbReference>
<dbReference type="Proteomes" id="UP000236023">
    <property type="component" value="Unassembled WGS sequence"/>
</dbReference>
<reference evidence="1 2" key="1">
    <citation type="submission" date="2018-01" db="EMBL/GenBank/DDBJ databases">
        <title>Denitrification phenotypes of diverse strains of Pseudomonas stutzeri.</title>
        <authorList>
            <person name="Milligan D.A."/>
            <person name="Bergaust L."/>
            <person name="Bakken L.R."/>
            <person name="Frostegard A."/>
        </authorList>
    </citation>
    <scope>NUCLEOTIDE SEQUENCE [LARGE SCALE GENOMIC DNA]</scope>
    <source>
        <strain evidence="1 2">24a75</strain>
    </source>
</reference>
<evidence type="ECO:0000313" key="2">
    <source>
        <dbReference type="Proteomes" id="UP000236023"/>
    </source>
</evidence>
<name>A0A2N8T663_STUST</name>
<dbReference type="AlphaFoldDB" id="A0A2N8T663"/>
<proteinExistence type="predicted"/>
<comment type="caution">
    <text evidence="1">The sequence shown here is derived from an EMBL/GenBank/DDBJ whole genome shotgun (WGS) entry which is preliminary data.</text>
</comment>
<organism evidence="1 2">
    <name type="scientific">Stutzerimonas stutzeri</name>
    <name type="common">Pseudomonas stutzeri</name>
    <dbReference type="NCBI Taxonomy" id="316"/>
    <lineage>
        <taxon>Bacteria</taxon>
        <taxon>Pseudomonadati</taxon>
        <taxon>Pseudomonadota</taxon>
        <taxon>Gammaproteobacteria</taxon>
        <taxon>Pseudomonadales</taxon>
        <taxon>Pseudomonadaceae</taxon>
        <taxon>Stutzerimonas</taxon>
    </lineage>
</organism>
<protein>
    <submittedName>
        <fullName evidence="1">Uncharacterized protein</fullName>
    </submittedName>
</protein>
<sequence length="65" mass="7063">MTTDKTIALVEQCEGLAIKAGILDAHDVHVRREVRVALLDAFAASQRAACLGDLLDMRRMKGVQA</sequence>
<accession>A0A2N8T663</accession>
<evidence type="ECO:0000313" key="1">
    <source>
        <dbReference type="EMBL" id="PNG10195.1"/>
    </source>
</evidence>
<dbReference type="EMBL" id="POUT01000003">
    <property type="protein sequence ID" value="PNG10195.1"/>
    <property type="molecule type" value="Genomic_DNA"/>
</dbReference>
<gene>
    <name evidence="1" type="ORF">CXK94_08375</name>
</gene>